<evidence type="ECO:0000256" key="5">
    <source>
        <dbReference type="ARBA" id="ARBA00023172"/>
    </source>
</evidence>
<dbReference type="Proteomes" id="UP001549167">
    <property type="component" value="Unassembled WGS sequence"/>
</dbReference>
<name>A0ABV2KS65_9BACI</name>
<protein>
    <recommendedName>
        <fullName evidence="6">Mutator family transposase</fullName>
    </recommendedName>
</protein>
<dbReference type="RefSeq" id="WP_354218976.1">
    <property type="nucleotide sequence ID" value="NZ_JBEPMX010000001.1"/>
</dbReference>
<keyword evidence="3 6" id="KW-0815">Transposition</keyword>
<dbReference type="InterPro" id="IPR001207">
    <property type="entry name" value="Transposase_mutator"/>
</dbReference>
<keyword evidence="9" id="KW-1185">Reference proteome</keyword>
<gene>
    <name evidence="8" type="ORF">ABID56_000503</name>
</gene>
<sequence>MNHLTTDLVEALAQKQDLEDVFRRHLETAINQLLKHELTSYLAYEPYDRQGFNSGNSRNGFYDRTFKTEYGELQLRIPRDRNGEFEQQTVAPYKRSSDTL</sequence>
<keyword evidence="4 6" id="KW-0238">DNA-binding</keyword>
<evidence type="ECO:0000256" key="1">
    <source>
        <dbReference type="ARBA" id="ARBA00002190"/>
    </source>
</evidence>
<dbReference type="PANTHER" id="PTHR33217">
    <property type="entry name" value="TRANSPOSASE FOR INSERTION SEQUENCE ELEMENT IS1081"/>
    <property type="match status" value="1"/>
</dbReference>
<proteinExistence type="inferred from homology"/>
<keyword evidence="5 6" id="KW-0233">DNA recombination</keyword>
<organism evidence="8 9">
    <name type="scientific">Alkalibacillus flavidus</name>
    <dbReference type="NCBI Taxonomy" id="546021"/>
    <lineage>
        <taxon>Bacteria</taxon>
        <taxon>Bacillati</taxon>
        <taxon>Bacillota</taxon>
        <taxon>Bacilli</taxon>
        <taxon>Bacillales</taxon>
        <taxon>Bacillaceae</taxon>
        <taxon>Alkalibacillus</taxon>
    </lineage>
</organism>
<reference evidence="8 9" key="1">
    <citation type="submission" date="2024-06" db="EMBL/GenBank/DDBJ databases">
        <title>Genomic Encyclopedia of Type Strains, Phase IV (KMG-IV): sequencing the most valuable type-strain genomes for metagenomic binning, comparative biology and taxonomic classification.</title>
        <authorList>
            <person name="Goeker M."/>
        </authorList>
    </citation>
    <scope>NUCLEOTIDE SEQUENCE [LARGE SCALE GENOMIC DNA]</scope>
    <source>
        <strain evidence="8 9">DSM 23520</strain>
    </source>
</reference>
<comment type="caution">
    <text evidence="8">The sequence shown here is derived from an EMBL/GenBank/DDBJ whole genome shotgun (WGS) entry which is preliminary data.</text>
</comment>
<comment type="function">
    <text evidence="1 6">Required for the transposition of the insertion element.</text>
</comment>
<evidence type="ECO:0000256" key="2">
    <source>
        <dbReference type="ARBA" id="ARBA00010961"/>
    </source>
</evidence>
<evidence type="ECO:0000256" key="4">
    <source>
        <dbReference type="ARBA" id="ARBA00023125"/>
    </source>
</evidence>
<keyword evidence="6" id="KW-0814">Transposable element</keyword>
<dbReference type="Pfam" id="PF00872">
    <property type="entry name" value="Transposase_mut"/>
    <property type="match status" value="1"/>
</dbReference>
<dbReference type="PANTHER" id="PTHR33217:SF8">
    <property type="entry name" value="MUTATOR FAMILY TRANSPOSASE"/>
    <property type="match status" value="1"/>
</dbReference>
<feature type="non-terminal residue" evidence="8">
    <location>
        <position position="100"/>
    </location>
</feature>
<dbReference type="EMBL" id="JBEPMX010000001">
    <property type="protein sequence ID" value="MET3682424.1"/>
    <property type="molecule type" value="Genomic_DNA"/>
</dbReference>
<feature type="region of interest" description="Disordered" evidence="7">
    <location>
        <begin position="79"/>
        <end position="100"/>
    </location>
</feature>
<comment type="similarity">
    <text evidence="2 6">Belongs to the transposase mutator family.</text>
</comment>
<evidence type="ECO:0000256" key="3">
    <source>
        <dbReference type="ARBA" id="ARBA00022578"/>
    </source>
</evidence>
<evidence type="ECO:0000313" key="8">
    <source>
        <dbReference type="EMBL" id="MET3682424.1"/>
    </source>
</evidence>
<evidence type="ECO:0000256" key="6">
    <source>
        <dbReference type="RuleBase" id="RU365089"/>
    </source>
</evidence>
<evidence type="ECO:0000256" key="7">
    <source>
        <dbReference type="SAM" id="MobiDB-lite"/>
    </source>
</evidence>
<evidence type="ECO:0000313" key="9">
    <source>
        <dbReference type="Proteomes" id="UP001549167"/>
    </source>
</evidence>
<accession>A0ABV2KS65</accession>